<evidence type="ECO:0000313" key="2">
    <source>
        <dbReference type="EMBL" id="SON53922.1"/>
    </source>
</evidence>
<dbReference type="PANTHER" id="PTHR35870">
    <property type="entry name" value="PROTEIN, PUTATIVE (AFU_ORTHOLOGUE AFUA_5G03330)-RELATED"/>
    <property type="match status" value="1"/>
</dbReference>
<reference evidence="3" key="1">
    <citation type="submission" date="2017-09" db="EMBL/GenBank/DDBJ databases">
        <title>Genome sequence of Nannocystis excedens DSM 71.</title>
        <authorList>
            <person name="Blom J."/>
        </authorList>
    </citation>
    <scope>NUCLEOTIDE SEQUENCE [LARGE SCALE GENOMIC DNA]</scope>
    <source>
        <strain evidence="3">type strain: E19</strain>
    </source>
</reference>
<accession>A0A2C9D0S5</accession>
<dbReference type="InterPro" id="IPR025337">
    <property type="entry name" value="Questin_oxidase-like"/>
</dbReference>
<dbReference type="RefSeq" id="WP_245884119.1">
    <property type="nucleotide sequence ID" value="NZ_LT960614.1"/>
</dbReference>
<dbReference type="Pfam" id="PF14027">
    <property type="entry name" value="Questin_oxidase"/>
    <property type="match status" value="1"/>
</dbReference>
<proteinExistence type="predicted"/>
<keyword evidence="3" id="KW-1185">Reference proteome</keyword>
<dbReference type="GO" id="GO:0016491">
    <property type="term" value="F:oxidoreductase activity"/>
    <property type="evidence" value="ECO:0007669"/>
    <property type="project" value="UniProtKB-KW"/>
</dbReference>
<name>A0A2C9D0S5_9HYPH</name>
<keyword evidence="1" id="KW-0560">Oxidoreductase</keyword>
<dbReference type="AlphaFoldDB" id="A0A2C9D0S5"/>
<protein>
    <recommendedName>
        <fullName evidence="4">DUF4243 domain-containing protein</fullName>
    </recommendedName>
</protein>
<dbReference type="KEGG" id="hdi:HDIA_0381"/>
<evidence type="ECO:0000256" key="1">
    <source>
        <dbReference type="ARBA" id="ARBA00023002"/>
    </source>
</evidence>
<dbReference type="EMBL" id="LT960614">
    <property type="protein sequence ID" value="SON53922.1"/>
    <property type="molecule type" value="Genomic_DNA"/>
</dbReference>
<gene>
    <name evidence="2" type="ORF">HDIA_0381</name>
</gene>
<organism evidence="2 3">
    <name type="scientific">Hartmannibacter diazotrophicus</name>
    <dbReference type="NCBI Taxonomy" id="1482074"/>
    <lineage>
        <taxon>Bacteria</taxon>
        <taxon>Pseudomonadati</taxon>
        <taxon>Pseudomonadota</taxon>
        <taxon>Alphaproteobacteria</taxon>
        <taxon>Hyphomicrobiales</taxon>
        <taxon>Pleomorphomonadaceae</taxon>
        <taxon>Hartmannibacter</taxon>
    </lineage>
</organism>
<evidence type="ECO:0008006" key="4">
    <source>
        <dbReference type="Google" id="ProtNLM"/>
    </source>
</evidence>
<evidence type="ECO:0000313" key="3">
    <source>
        <dbReference type="Proteomes" id="UP000223606"/>
    </source>
</evidence>
<dbReference type="PANTHER" id="PTHR35870:SF6">
    <property type="entry name" value="MGS207 PROTEIN"/>
    <property type="match status" value="1"/>
</dbReference>
<sequence>MAESLTTERHADLDPIMSEMLTYGSEFAKTYANHAPMVLVALERIGGSTDRLHDFFDHYRDYKKLLPFGSIGEPVTAGNWETAIGERSREPDLRIFFASEIAAHGVEKTLYAYLPRLAPGVGASAFHALMRLAYALIREDETDVAVALAYWTATYLEMPPATGAASITDDPAEVLARVSDIKALHGQPILELLWQNMDQAGRTPDFVPVVDWLDIGPDTTRRMALASIALFAATQEFAALHAVTGVHWLRIVMPYCPTPDVMLRHFWQCIASLLGEMRFPALPDAETLERWRQLPVPSWEAIKAAAAKSYDEHDISIAFSASEEMKVYGDPLYQLAAARRVGLIPDYT</sequence>
<dbReference type="Proteomes" id="UP000223606">
    <property type="component" value="Chromosome 1"/>
</dbReference>